<keyword evidence="2" id="KW-1185">Reference proteome</keyword>
<comment type="caution">
    <text evidence="1">The sequence shown here is derived from an EMBL/GenBank/DDBJ whole genome shotgun (WGS) entry which is preliminary data.</text>
</comment>
<organism evidence="1 2">
    <name type="scientific">Persea americana</name>
    <name type="common">Avocado</name>
    <dbReference type="NCBI Taxonomy" id="3435"/>
    <lineage>
        <taxon>Eukaryota</taxon>
        <taxon>Viridiplantae</taxon>
        <taxon>Streptophyta</taxon>
        <taxon>Embryophyta</taxon>
        <taxon>Tracheophyta</taxon>
        <taxon>Spermatophyta</taxon>
        <taxon>Magnoliopsida</taxon>
        <taxon>Magnoliidae</taxon>
        <taxon>Laurales</taxon>
        <taxon>Lauraceae</taxon>
        <taxon>Persea</taxon>
    </lineage>
</organism>
<reference evidence="1 2" key="1">
    <citation type="journal article" date="2022" name="Hortic Res">
        <title>A haplotype resolved chromosomal level avocado genome allows analysis of novel avocado genes.</title>
        <authorList>
            <person name="Nath O."/>
            <person name="Fletcher S.J."/>
            <person name="Hayward A."/>
            <person name="Shaw L.M."/>
            <person name="Masouleh A.K."/>
            <person name="Furtado A."/>
            <person name="Henry R.J."/>
            <person name="Mitter N."/>
        </authorList>
    </citation>
    <scope>NUCLEOTIDE SEQUENCE [LARGE SCALE GENOMIC DNA]</scope>
    <source>
        <strain evidence="2">cv. Hass</strain>
    </source>
</reference>
<accession>A0ACC2M4G6</accession>
<evidence type="ECO:0000313" key="2">
    <source>
        <dbReference type="Proteomes" id="UP001234297"/>
    </source>
</evidence>
<sequence>MAPSTIRWAIGAMKDQASIGLAKVSSSMVPEMEVAIIRATSHDDDPAQDKHIRQILFLSSSSRAHISTCVSSVARRLSKTRDWIVALKSLMLLHRLLVDGDPYFHHELHHSTNPRTATRLLNLSDFRDESHSNSWDESAFIRAYSLYLDQRLQCMLCEIKQSRDYGDGDRRGSSDSNYRDTNSRPFVANYRESKFREPNRRSPNSNYRELDSYRDMHSRPSNSNYRELDSNKGLNSRQPNSNYRDSDSNYRESDSHRDHSNYREFYSYRDHNSRPPNPNFRDPNCQSSNSNHGEFDPYESYGNATDSQQRPVTPLRDMKTERILGRLQQLQLLLDRMLLCQPTGTAKTTRMVLVALYPVVKESFQLYADICEVLALLLDRFFDMDYPDCVKAFEAYSWVAKQIEELILFYGWCKDLGVVRWSEYPEVQRVSEKMLQTLEEFVRDHGRRKPDSPKKEEKEIAVVEEDDPVLDSFSIKALPPPENYNEREEETENTAKIEEETEADLLNLKENSITHEEQTNMLALALFSTDGSSSYSKTEPQVQEGEKLDWELALVESASKLPKQRASLGGELDPLLLNGMYDQGAIKQYMDAQMSRGSASSVVLSAPGKMPVLALPAPDGVVHAVGRDPFEASLSIPPPAYVQMADVERKQRMMVEEQLMWEQYRRDMQGQVGLGRLSVIGYYGVAPPVATPYGLRPVHGVGPYYYSPH</sequence>
<dbReference type="Proteomes" id="UP001234297">
    <property type="component" value="Chromosome 5"/>
</dbReference>
<proteinExistence type="predicted"/>
<name>A0ACC2M4G6_PERAE</name>
<dbReference type="EMBL" id="CM056813">
    <property type="protein sequence ID" value="KAJ8640552.1"/>
    <property type="molecule type" value="Genomic_DNA"/>
</dbReference>
<gene>
    <name evidence="1" type="ORF">MRB53_017246</name>
</gene>
<protein>
    <submittedName>
        <fullName evidence="1">Uncharacterized protein</fullName>
    </submittedName>
</protein>
<evidence type="ECO:0000313" key="1">
    <source>
        <dbReference type="EMBL" id="KAJ8640552.1"/>
    </source>
</evidence>